<gene>
    <name evidence="3" type="ORF">V1264_013947</name>
</gene>
<evidence type="ECO:0000256" key="1">
    <source>
        <dbReference type="ARBA" id="ARBA00023054"/>
    </source>
</evidence>
<accession>A0AAN9BQX7</accession>
<organism evidence="3 4">
    <name type="scientific">Littorina saxatilis</name>
    <dbReference type="NCBI Taxonomy" id="31220"/>
    <lineage>
        <taxon>Eukaryota</taxon>
        <taxon>Metazoa</taxon>
        <taxon>Spiralia</taxon>
        <taxon>Lophotrochozoa</taxon>
        <taxon>Mollusca</taxon>
        <taxon>Gastropoda</taxon>
        <taxon>Caenogastropoda</taxon>
        <taxon>Littorinimorpha</taxon>
        <taxon>Littorinoidea</taxon>
        <taxon>Littorinidae</taxon>
        <taxon>Littorina</taxon>
    </lineage>
</organism>
<proteinExistence type="predicted"/>
<reference evidence="3 4" key="1">
    <citation type="submission" date="2024-02" db="EMBL/GenBank/DDBJ databases">
        <title>Chromosome-scale genome assembly of the rough periwinkle Littorina saxatilis.</title>
        <authorList>
            <person name="De Jode A."/>
            <person name="Faria R."/>
            <person name="Formenti G."/>
            <person name="Sims Y."/>
            <person name="Smith T.P."/>
            <person name="Tracey A."/>
            <person name="Wood J.M.D."/>
            <person name="Zagrodzka Z.B."/>
            <person name="Johannesson K."/>
            <person name="Butlin R.K."/>
            <person name="Leder E.H."/>
        </authorList>
    </citation>
    <scope>NUCLEOTIDE SEQUENCE [LARGE SCALE GENOMIC DNA]</scope>
    <source>
        <strain evidence="3">Snail1</strain>
        <tissue evidence="3">Muscle</tissue>
    </source>
</reference>
<comment type="caution">
    <text evidence="3">The sequence shown here is derived from an EMBL/GenBank/DDBJ whole genome shotgun (WGS) entry which is preliminary data.</text>
</comment>
<dbReference type="Proteomes" id="UP001374579">
    <property type="component" value="Unassembled WGS sequence"/>
</dbReference>
<dbReference type="InterPro" id="IPR039902">
    <property type="entry name" value="CCDC148/CCDC112"/>
</dbReference>
<evidence type="ECO:0000256" key="2">
    <source>
        <dbReference type="SAM" id="Coils"/>
    </source>
</evidence>
<dbReference type="PANTHER" id="PTHR21549">
    <property type="entry name" value="MUTATED IN BLADDER CANCER 1"/>
    <property type="match status" value="1"/>
</dbReference>
<evidence type="ECO:0000313" key="3">
    <source>
        <dbReference type="EMBL" id="KAK7110007.1"/>
    </source>
</evidence>
<keyword evidence="4" id="KW-1185">Reference proteome</keyword>
<sequence>MGERGARAFTTNISNASDPLINRMLEGFGSNKYKPVDYGRLKALASEKKFASLKTQMKMKKIEKISKANKESSILKQHQLVWQKEFLRLQHLRRKYQSEVESHVRHNAESEVCGQIYRDFEYQETSLSSTFEAFKQDTADPVCTLRDDLRYWLMENREDLKMGDPEVIEKHTEIRDTVDSVKAQQAGVLEKLRHEQNCLEQELDSEELRSMCPPSLEKHAAVHTGIPTEAIDLDCLDLTLKSIVLQEFLILDEKYQARINDLMMRHALALELDECGEWDSDDHFTFVAIHDQYPRELPNRRTLLFDRLKRHLPAMSRTELSDHEDWWMDFKYLKERIKGVHNDWARDRRELMTKVKLTFQEATLTHQLDELRTENVQRQRQLCQALYQKVREWREKKVEAMQMEAELEAQHRKNMAQRMKAEEELEKKRRLKEKEKIQEFQAEKQRHQEQEEAELRERLEALKSDLAEQAVYDQERIHYRHDQLQEKLEVKRQEEEKKMEEEEEREQRLEALREQVRVVADSDPARTMQETKAWHAHHTEDEDHEYINIQKPLFDMHSFTSKQITSDPRMRLENKLREAGLHNSEYARSILSTVKPLQAPRKDMLSTLQLKDVAPNSSSKCCERKPLVAAFVFLLALLGRFDGK</sequence>
<dbReference type="AlphaFoldDB" id="A0AAN9BQX7"/>
<feature type="coiled-coil region" evidence="2">
    <location>
        <begin position="376"/>
        <end position="519"/>
    </location>
</feature>
<name>A0AAN9BQX7_9CAEN</name>
<protein>
    <recommendedName>
        <fullName evidence="5">Coiled-coil domain-containing protein 148</fullName>
    </recommendedName>
</protein>
<dbReference type="EMBL" id="JBAMIC010000003">
    <property type="protein sequence ID" value="KAK7110007.1"/>
    <property type="molecule type" value="Genomic_DNA"/>
</dbReference>
<evidence type="ECO:0000313" key="4">
    <source>
        <dbReference type="Proteomes" id="UP001374579"/>
    </source>
</evidence>
<keyword evidence="1 2" id="KW-0175">Coiled coil</keyword>
<evidence type="ECO:0008006" key="5">
    <source>
        <dbReference type="Google" id="ProtNLM"/>
    </source>
</evidence>
<dbReference type="PANTHER" id="PTHR21549:SF1">
    <property type="entry name" value="COILED-COIL DOMAIN-CONTAINING PROTEIN 148"/>
    <property type="match status" value="1"/>
</dbReference>